<evidence type="ECO:0000259" key="2">
    <source>
        <dbReference type="PROSITE" id="PS50882"/>
    </source>
</evidence>
<proteinExistence type="predicted"/>
<feature type="compositionally biased region" description="Basic and acidic residues" evidence="1">
    <location>
        <begin position="44"/>
        <end position="61"/>
    </location>
</feature>
<evidence type="ECO:0000313" key="3">
    <source>
        <dbReference type="Proteomes" id="UP000694865"/>
    </source>
</evidence>
<feature type="compositionally biased region" description="Polar residues" evidence="1">
    <location>
        <begin position="85"/>
        <end position="96"/>
    </location>
</feature>
<dbReference type="Pfam" id="PF04146">
    <property type="entry name" value="YTH"/>
    <property type="match status" value="1"/>
</dbReference>
<dbReference type="Proteomes" id="UP000694865">
    <property type="component" value="Unplaced"/>
</dbReference>
<feature type="non-terminal residue" evidence="4">
    <location>
        <position position="134"/>
    </location>
</feature>
<dbReference type="InterPro" id="IPR045168">
    <property type="entry name" value="YTH_prot"/>
</dbReference>
<gene>
    <name evidence="4" type="primary">LOC102803684</name>
</gene>
<feature type="non-terminal residue" evidence="4">
    <location>
        <position position="1"/>
    </location>
</feature>
<feature type="compositionally biased region" description="Polar residues" evidence="1">
    <location>
        <begin position="64"/>
        <end position="76"/>
    </location>
</feature>
<protein>
    <submittedName>
        <fullName evidence="4">Probable ATP-dependent RNA helicase YTHDC2-like</fullName>
    </submittedName>
</protein>
<organism evidence="3 4">
    <name type="scientific">Saccoglossus kowalevskii</name>
    <name type="common">Acorn worm</name>
    <dbReference type="NCBI Taxonomy" id="10224"/>
    <lineage>
        <taxon>Eukaryota</taxon>
        <taxon>Metazoa</taxon>
        <taxon>Hemichordata</taxon>
        <taxon>Enteropneusta</taxon>
        <taxon>Harrimaniidae</taxon>
        <taxon>Saccoglossus</taxon>
    </lineage>
</organism>
<dbReference type="InterPro" id="IPR007275">
    <property type="entry name" value="YTH_domain"/>
</dbReference>
<feature type="domain" description="YTH" evidence="2">
    <location>
        <begin position="97"/>
        <end position="134"/>
    </location>
</feature>
<dbReference type="Gene3D" id="3.10.590.10">
    <property type="entry name" value="ph1033 like domains"/>
    <property type="match status" value="1"/>
</dbReference>
<evidence type="ECO:0000256" key="1">
    <source>
        <dbReference type="SAM" id="MobiDB-lite"/>
    </source>
</evidence>
<dbReference type="GeneID" id="102803684"/>
<dbReference type="PANTHER" id="PTHR12357">
    <property type="entry name" value="YTH YT521-B HOMOLOGY DOMAIN-CONTAINING"/>
    <property type="match status" value="1"/>
</dbReference>
<name>A0ABM0N0M2_SACKO</name>
<evidence type="ECO:0000313" key="4">
    <source>
        <dbReference type="RefSeq" id="XP_006825813.1"/>
    </source>
</evidence>
<dbReference type="RefSeq" id="XP_006825813.1">
    <property type="nucleotide sequence ID" value="XM_006825750.1"/>
</dbReference>
<feature type="compositionally biased region" description="Basic and acidic residues" evidence="1">
    <location>
        <begin position="13"/>
        <end position="29"/>
    </location>
</feature>
<reference evidence="4" key="1">
    <citation type="submission" date="2025-08" db="UniProtKB">
        <authorList>
            <consortium name="RefSeq"/>
        </authorList>
    </citation>
    <scope>IDENTIFICATION</scope>
    <source>
        <tissue evidence="4">Testes</tissue>
    </source>
</reference>
<dbReference type="PROSITE" id="PS50882">
    <property type="entry name" value="YTH"/>
    <property type="match status" value="1"/>
</dbReference>
<sequence>SEPMSPNYGMRRPSFENEHFEADDSESSRKPWMRSPKRNNTTPPRDKRRDFRSPKSGDDRLQTFGKSPTTVNSPHHSPSPPATVKGQSMTDKTSPSNRYFIVKCNSMKNLETSLNKGIWSTTPTNEQKFNQAFK</sequence>
<keyword evidence="3" id="KW-1185">Reference proteome</keyword>
<accession>A0ABM0N0M2</accession>
<dbReference type="PANTHER" id="PTHR12357:SF3">
    <property type="entry name" value="YTH DOMAIN-CONTAINING PROTEIN 1"/>
    <property type="match status" value="1"/>
</dbReference>
<feature type="region of interest" description="Disordered" evidence="1">
    <location>
        <begin position="1"/>
        <end position="96"/>
    </location>
</feature>